<keyword evidence="5" id="KW-1185">Reference proteome</keyword>
<dbReference type="Proteomes" id="UP000753219">
    <property type="component" value="Unassembled WGS sequence"/>
</dbReference>
<dbReference type="AlphaFoldDB" id="A0A415PN25"/>
<dbReference type="EMBL" id="JAGZMZ010000010">
    <property type="protein sequence ID" value="MBS4884151.1"/>
    <property type="molecule type" value="Genomic_DNA"/>
</dbReference>
<accession>A0A415PN25</accession>
<comment type="caution">
    <text evidence="4">The sequence shown here is derived from an EMBL/GenBank/DDBJ whole genome shotgun (WGS) entry which is preliminary data.</text>
</comment>
<dbReference type="Pfam" id="PF14581">
    <property type="entry name" value="SseB_C"/>
    <property type="match status" value="1"/>
</dbReference>
<evidence type="ECO:0000259" key="2">
    <source>
        <dbReference type="Pfam" id="PF14581"/>
    </source>
</evidence>
<dbReference type="Proteomes" id="UP000284868">
    <property type="component" value="Unassembled WGS sequence"/>
</dbReference>
<evidence type="ECO:0000313" key="4">
    <source>
        <dbReference type="EMBL" id="RHM14098.1"/>
    </source>
</evidence>
<feature type="domain" description="SseB protein C-terminal" evidence="2">
    <location>
        <begin position="148"/>
        <end position="240"/>
    </location>
</feature>
<protein>
    <submittedName>
        <fullName evidence="3">Enhanced serine sensitivity protein SseB C-terminal domain-containing protein</fullName>
    </submittedName>
</protein>
<evidence type="ECO:0000313" key="5">
    <source>
        <dbReference type="Proteomes" id="UP000284868"/>
    </source>
</evidence>
<feature type="domain" description="SseB protein N-terminal" evidence="1">
    <location>
        <begin position="14"/>
        <end position="123"/>
    </location>
</feature>
<evidence type="ECO:0000259" key="1">
    <source>
        <dbReference type="Pfam" id="PF07179"/>
    </source>
</evidence>
<dbReference type="OrthoDB" id="1639333at2"/>
<dbReference type="InterPro" id="IPR027945">
    <property type="entry name" value="SseB_C"/>
</dbReference>
<proteinExistence type="predicted"/>
<reference evidence="4 5" key="1">
    <citation type="submission" date="2018-08" db="EMBL/GenBank/DDBJ databases">
        <title>A genome reference for cultivated species of the human gut microbiota.</title>
        <authorList>
            <person name="Zou Y."/>
            <person name="Xue W."/>
            <person name="Luo G."/>
        </authorList>
    </citation>
    <scope>NUCLEOTIDE SEQUENCE [LARGE SCALE GENOMIC DNA]</scope>
    <source>
        <strain evidence="4 5">AF35-6BH</strain>
    </source>
</reference>
<gene>
    <name evidence="4" type="ORF">DWZ83_03055</name>
    <name evidence="3" type="ORF">KHZ85_05230</name>
</gene>
<dbReference type="Pfam" id="PF07179">
    <property type="entry name" value="SseB"/>
    <property type="match status" value="1"/>
</dbReference>
<evidence type="ECO:0000313" key="3">
    <source>
        <dbReference type="EMBL" id="MBS4884151.1"/>
    </source>
</evidence>
<sequence length="347" mass="38806">MSNQESVINPGLIEAIHIMRAQHDEQTVNHMLNEAVRAKYLAPVIFKKNAQGDEEMQLSLMKSKDGKKFLMAFTDWSQVHRWKKGGDIKTAVLSFDDYAKLIVDEKSGIDGFIINPFGENLPFFKEIVADLIKQKQAFDAEASEPQGIEIDDAKDVSQELLTALTQYMEKEAGIRAAYLREMKRGNRQSYLIVVDFEGERETIFKQIADCAAPHLHDLYLDMIPMDSVGEGILDDAQPFYCVKGYQKPIIKNPSAAIIEDIFDLKDGKGCVLACYVIQEGFAVGDEVDVITAQGRPAFKVTIQAIEVQDMRVQNVQAGGNGMRCGILIEGHKANEFYAGLRLLKANH</sequence>
<reference evidence="3" key="2">
    <citation type="submission" date="2021-02" db="EMBL/GenBank/DDBJ databases">
        <title>Infant gut strain persistence is associated with maternal origin, phylogeny, and functional potential including surface adhesion and iron acquisition.</title>
        <authorList>
            <person name="Lou Y.C."/>
        </authorList>
    </citation>
    <scope>NUCLEOTIDE SEQUENCE</scope>
    <source>
        <strain evidence="3">L3_108_103G1_dasL3_108_103G1_concoct_2</strain>
    </source>
</reference>
<dbReference type="InterPro" id="IPR009000">
    <property type="entry name" value="Transl_B-barrel_sf"/>
</dbReference>
<dbReference type="SUPFAM" id="SSF50447">
    <property type="entry name" value="Translation proteins"/>
    <property type="match status" value="1"/>
</dbReference>
<organism evidence="4 5">
    <name type="scientific">Amedibacillus dolichus</name>
    <dbReference type="NCBI Taxonomy" id="31971"/>
    <lineage>
        <taxon>Bacteria</taxon>
        <taxon>Bacillati</taxon>
        <taxon>Bacillota</taxon>
        <taxon>Erysipelotrichia</taxon>
        <taxon>Erysipelotrichales</taxon>
        <taxon>Erysipelotrichaceae</taxon>
        <taxon>Amedibacillus</taxon>
    </lineage>
</organism>
<dbReference type="RefSeq" id="WP_022419802.1">
    <property type="nucleotide sequence ID" value="NZ_CAUFDR010000014.1"/>
</dbReference>
<name>A0A415PN25_9FIRM</name>
<dbReference type="Gene3D" id="2.40.30.10">
    <property type="entry name" value="Translation factors"/>
    <property type="match status" value="1"/>
</dbReference>
<dbReference type="InterPro" id="IPR009839">
    <property type="entry name" value="SseB_N"/>
</dbReference>
<dbReference type="EMBL" id="QRPK01000009">
    <property type="protein sequence ID" value="RHM14098.1"/>
    <property type="molecule type" value="Genomic_DNA"/>
</dbReference>